<dbReference type="GO" id="GO:0008270">
    <property type="term" value="F:zinc ion binding"/>
    <property type="evidence" value="ECO:0007669"/>
    <property type="project" value="InterPro"/>
</dbReference>
<evidence type="ECO:0000313" key="2">
    <source>
        <dbReference type="EMBL" id="OGZ71178.1"/>
    </source>
</evidence>
<dbReference type="InterPro" id="IPR001719">
    <property type="entry name" value="AP_endonuc_2"/>
</dbReference>
<dbReference type="GO" id="GO:0003677">
    <property type="term" value="F:DNA binding"/>
    <property type="evidence" value="ECO:0007669"/>
    <property type="project" value="InterPro"/>
</dbReference>
<comment type="caution">
    <text evidence="2">The sequence shown here is derived from an EMBL/GenBank/DDBJ whole genome shotgun (WGS) entry which is preliminary data.</text>
</comment>
<organism evidence="2 3">
    <name type="scientific">Candidatus Staskawiczbacteria bacterium RIFCSPLOWO2_01_FULL_33_9</name>
    <dbReference type="NCBI Taxonomy" id="1802211"/>
    <lineage>
        <taxon>Bacteria</taxon>
        <taxon>Candidatus Staskawicziibacteriota</taxon>
    </lineage>
</organism>
<dbReference type="SMART" id="SM00518">
    <property type="entry name" value="AP2Ec"/>
    <property type="match status" value="1"/>
</dbReference>
<reference evidence="2 3" key="1">
    <citation type="journal article" date="2016" name="Nat. Commun.">
        <title>Thousands of microbial genomes shed light on interconnected biogeochemical processes in an aquifer system.</title>
        <authorList>
            <person name="Anantharaman K."/>
            <person name="Brown C.T."/>
            <person name="Hug L.A."/>
            <person name="Sharon I."/>
            <person name="Castelle C.J."/>
            <person name="Probst A.J."/>
            <person name="Thomas B.C."/>
            <person name="Singh A."/>
            <person name="Wilkins M.J."/>
            <person name="Karaoz U."/>
            <person name="Brodie E.L."/>
            <person name="Williams K.H."/>
            <person name="Hubbard S.S."/>
            <person name="Banfield J.F."/>
        </authorList>
    </citation>
    <scope>NUCLEOTIDE SEQUENCE [LARGE SCALE GENOMIC DNA]</scope>
</reference>
<dbReference type="PANTHER" id="PTHR21445:SF0">
    <property type="entry name" value="APURINIC-APYRIMIDINIC ENDONUCLEASE"/>
    <property type="match status" value="1"/>
</dbReference>
<name>A0A1G2IAN4_9BACT</name>
<evidence type="ECO:0000313" key="3">
    <source>
        <dbReference type="Proteomes" id="UP000176308"/>
    </source>
</evidence>
<dbReference type="Proteomes" id="UP000176308">
    <property type="component" value="Unassembled WGS sequence"/>
</dbReference>
<protein>
    <recommendedName>
        <fullName evidence="1">Xylose isomerase-like TIM barrel domain-containing protein</fullName>
    </recommendedName>
</protein>
<evidence type="ECO:0000259" key="1">
    <source>
        <dbReference type="Pfam" id="PF01261"/>
    </source>
</evidence>
<gene>
    <name evidence="2" type="ORF">A2904_01090</name>
</gene>
<accession>A0A1G2IAN4</accession>
<dbReference type="EMBL" id="MHOX01000011">
    <property type="protein sequence ID" value="OGZ71178.1"/>
    <property type="molecule type" value="Genomic_DNA"/>
</dbReference>
<feature type="domain" description="Xylose isomerase-like TIM barrel" evidence="1">
    <location>
        <begin position="24"/>
        <end position="210"/>
    </location>
</feature>
<dbReference type="GO" id="GO:0003906">
    <property type="term" value="F:DNA-(apurinic or apyrimidinic site) endonuclease activity"/>
    <property type="evidence" value="ECO:0007669"/>
    <property type="project" value="TreeGrafter"/>
</dbReference>
<dbReference type="GO" id="GO:0008081">
    <property type="term" value="F:phosphoric diester hydrolase activity"/>
    <property type="evidence" value="ECO:0007669"/>
    <property type="project" value="TreeGrafter"/>
</dbReference>
<dbReference type="Gene3D" id="3.20.20.150">
    <property type="entry name" value="Divalent-metal-dependent TIM barrel enzymes"/>
    <property type="match status" value="1"/>
</dbReference>
<sequence length="257" mass="29269">MSIIFGPAGLGSVKTAEKVLESYHKKGFKACEIAFTYSAYIKNKEDAERIGKKAKELGISLSIHAPYFINLNSEEKVKREASRGRIIECCKIGVWLGAKVVVFHPGYYGKNREETYDNVKEEVVKIMDEIKENDWKIKIAPETMGKVNVFGSVEDISNLVKDTGCSFCIDFAHILARDKKVDYEKVKRLFPYSEWHVHFSGIEYGEKGEKNHKKTSVDEWTTLLKNVPRDKKITIVNESPEMIDDSSKGLEIYSDLN</sequence>
<dbReference type="AlphaFoldDB" id="A0A1G2IAN4"/>
<dbReference type="InterPro" id="IPR013022">
    <property type="entry name" value="Xyl_isomerase-like_TIM-brl"/>
</dbReference>
<dbReference type="PANTHER" id="PTHR21445">
    <property type="entry name" value="ENDONUCLEASE IV ENDODEOXYRIBONUCLEASE IV"/>
    <property type="match status" value="1"/>
</dbReference>
<dbReference type="Pfam" id="PF01261">
    <property type="entry name" value="AP_endonuc_2"/>
    <property type="match status" value="1"/>
</dbReference>
<proteinExistence type="predicted"/>
<dbReference type="SUPFAM" id="SSF51658">
    <property type="entry name" value="Xylose isomerase-like"/>
    <property type="match status" value="1"/>
</dbReference>
<dbReference type="GO" id="GO:0006284">
    <property type="term" value="P:base-excision repair"/>
    <property type="evidence" value="ECO:0007669"/>
    <property type="project" value="TreeGrafter"/>
</dbReference>
<dbReference type="InterPro" id="IPR036237">
    <property type="entry name" value="Xyl_isomerase-like_sf"/>
</dbReference>